<evidence type="ECO:0000259" key="7">
    <source>
        <dbReference type="Pfam" id="PF00391"/>
    </source>
</evidence>
<keyword evidence="3" id="KW-0067">ATP-binding</keyword>
<feature type="domain" description="PEP-utilising enzyme mobile" evidence="7">
    <location>
        <begin position="792"/>
        <end position="862"/>
    </location>
</feature>
<dbReference type="PANTHER" id="PTHR43615:SF1">
    <property type="entry name" value="PPDK_N DOMAIN-CONTAINING PROTEIN"/>
    <property type="match status" value="1"/>
</dbReference>
<evidence type="ECO:0000256" key="5">
    <source>
        <dbReference type="ARBA" id="ARBA00068614"/>
    </source>
</evidence>
<dbReference type="EMBL" id="FNXY01000004">
    <property type="protein sequence ID" value="SEI98635.1"/>
    <property type="molecule type" value="Genomic_DNA"/>
</dbReference>
<dbReference type="InterPro" id="IPR036637">
    <property type="entry name" value="Phosphohistidine_dom_sf"/>
</dbReference>
<accession>A0A1H6VEM6</accession>
<dbReference type="FunFam" id="3.30.1490.20:FF:000010">
    <property type="entry name" value="Phosphoenolpyruvate synthase"/>
    <property type="match status" value="1"/>
</dbReference>
<organism evidence="9 10">
    <name type="scientific">Dyadobacter koreensis</name>
    <dbReference type="NCBI Taxonomy" id="408657"/>
    <lineage>
        <taxon>Bacteria</taxon>
        <taxon>Pseudomonadati</taxon>
        <taxon>Bacteroidota</taxon>
        <taxon>Cytophagia</taxon>
        <taxon>Cytophagales</taxon>
        <taxon>Spirosomataceae</taxon>
        <taxon>Dyadobacter</taxon>
    </lineage>
</organism>
<evidence type="ECO:0000256" key="3">
    <source>
        <dbReference type="ARBA" id="ARBA00022840"/>
    </source>
</evidence>
<sequence length="868" mass="98082">MINYVVDFQKIRKEDSETVGGKGANLGELSRITGIAIPEGFCITTKAYKEVTGKSRKFNVLLDYLSNLNSKNKKEIFETCAKIRRVIEELTIPAAIEREILFNLERWGDQTSFAIRSSATAEDLPDASFAGQQDTYLNIYGKKEILKHIGRCWASLYTDRAVIYRLQNGFDNRNVYLSVVIQKMIFSEVSGISFTADPIAGNRKILSIDASFGLGEALVSGLVSADNYKVLEGRIIDKKIANKKIVVLPAKKGGTEEREIKTNLQNVQTLTDEEIIELERLGRKIENHFGQPQDIEWCLVSHEFYFVQSRPISTLFPIPETDDAENHVYVSVGHQQMMTDAMKPLGLSFFLLTTPAPMRTAGGRLFVDISNMLSTSAGRQRLLDTLGKSDPLVRDALRTIIKRENFIRLLAADSHIKNDDIKSRPKLPEVSRINPSIVASLINKSQTSIKELEQNIETKSGTLLTDFILEDIQRLKQILFDPQSHQVIMAAIEASSWLNEKMYEWLGEKNAADILSQSVHNNITSEMGLALLDVADIIRPHPEVIEYLRFTKNDCLTDTLIHLEGGQESLNAIEDFLVKYGMRCAGEIDITRSRWSEKPTTIFATILSNIKNFQAGASNQKFEIGRQEALKKEKELLDRLRYLPDGENKVRETIRQIGILRNFIGYREYPKYGLICRYFVYKQALLREAEHLFNTNIIYDKEDIYYLTFHELHELFLTKKIDYLTVNKRKIEYQRFKKLSPPRMITSEGEIISGEYELENLPSGALAGFAVSAGIIEGRARVIFNIEDADLADGDILVTTFTDPSWTPLFVSIKGLVTEVGGLMTHGAVIAREYGLPAVVGVEFATKLIRDGQKIRVNGTDGFIEILQ</sequence>
<dbReference type="GO" id="GO:0016301">
    <property type="term" value="F:kinase activity"/>
    <property type="evidence" value="ECO:0007669"/>
    <property type="project" value="UniProtKB-KW"/>
</dbReference>
<keyword evidence="9" id="KW-0418">Kinase</keyword>
<dbReference type="Gene3D" id="3.30.470.20">
    <property type="entry name" value="ATP-grasp fold, B domain"/>
    <property type="match status" value="1"/>
</dbReference>
<dbReference type="SUPFAM" id="SSF56059">
    <property type="entry name" value="Glutathione synthetase ATP-binding domain-like"/>
    <property type="match status" value="1"/>
</dbReference>
<dbReference type="Proteomes" id="UP000199532">
    <property type="component" value="Unassembled WGS sequence"/>
</dbReference>
<dbReference type="InterPro" id="IPR002192">
    <property type="entry name" value="PPDK_AMP/ATP-bd"/>
</dbReference>
<name>A0A1H6VEM6_9BACT</name>
<evidence type="ECO:0000259" key="8">
    <source>
        <dbReference type="Pfam" id="PF01326"/>
    </source>
</evidence>
<dbReference type="Gene3D" id="3.30.1490.20">
    <property type="entry name" value="ATP-grasp fold, A domain"/>
    <property type="match status" value="1"/>
</dbReference>
<dbReference type="InterPro" id="IPR008279">
    <property type="entry name" value="PEP-util_enz_mobile_dom"/>
</dbReference>
<feature type="domain" description="Pyruvate phosphate dikinase AMP/ATP-binding" evidence="8">
    <location>
        <begin position="17"/>
        <end position="315"/>
    </location>
</feature>
<keyword evidence="2" id="KW-0547">Nucleotide-binding</keyword>
<keyword evidence="10" id="KW-1185">Reference proteome</keyword>
<dbReference type="Pfam" id="PF01326">
    <property type="entry name" value="PPDK_N"/>
    <property type="match status" value="1"/>
</dbReference>
<evidence type="ECO:0000313" key="9">
    <source>
        <dbReference type="EMBL" id="SEI98635.1"/>
    </source>
</evidence>
<dbReference type="RefSeq" id="WP_090335902.1">
    <property type="nucleotide sequence ID" value="NZ_FNXY01000004.1"/>
</dbReference>
<dbReference type="NCBIfam" id="NF004878">
    <property type="entry name" value="PRK06241.1-3"/>
    <property type="match status" value="1"/>
</dbReference>
<dbReference type="GO" id="GO:0005524">
    <property type="term" value="F:ATP binding"/>
    <property type="evidence" value="ECO:0007669"/>
    <property type="project" value="UniProtKB-KW"/>
</dbReference>
<dbReference type="PANTHER" id="PTHR43615">
    <property type="entry name" value="PHOSPHOENOLPYRUVATE SYNTHASE-RELATED"/>
    <property type="match status" value="1"/>
</dbReference>
<dbReference type="FunFam" id="3.50.30.10:FF:000007">
    <property type="entry name" value="Phosphoenolpyruvate synthase"/>
    <property type="match status" value="1"/>
</dbReference>
<evidence type="ECO:0000256" key="4">
    <source>
        <dbReference type="ARBA" id="ARBA00060561"/>
    </source>
</evidence>
<keyword evidence="9" id="KW-0670">Pyruvate</keyword>
<proteinExistence type="inferred from homology"/>
<comment type="pathway">
    <text evidence="4">Antibiotic biosynthesis; prodigiosin biosynthesis.</text>
</comment>
<evidence type="ECO:0000313" key="10">
    <source>
        <dbReference type="Proteomes" id="UP000199532"/>
    </source>
</evidence>
<gene>
    <name evidence="9" type="ORF">SAMN04487995_2889</name>
</gene>
<protein>
    <recommendedName>
        <fullName evidence="5">Prodigiosin synthesizing transferase PigC</fullName>
    </recommendedName>
    <alternativeName>
        <fullName evidence="6">Prodigiosin synthetase PigC</fullName>
    </alternativeName>
</protein>
<evidence type="ECO:0000256" key="6">
    <source>
        <dbReference type="ARBA" id="ARBA00080054"/>
    </source>
</evidence>
<dbReference type="Pfam" id="PF00391">
    <property type="entry name" value="PEP-utilizers"/>
    <property type="match status" value="1"/>
</dbReference>
<dbReference type="STRING" id="408657.SAMN04487995_2889"/>
<reference evidence="9 10" key="1">
    <citation type="submission" date="2016-10" db="EMBL/GenBank/DDBJ databases">
        <authorList>
            <person name="de Groot N.N."/>
        </authorList>
    </citation>
    <scope>NUCLEOTIDE SEQUENCE [LARGE SCALE GENOMIC DNA]</scope>
    <source>
        <strain evidence="9 10">DSM 19938</strain>
    </source>
</reference>
<dbReference type="NCBIfam" id="NF004877">
    <property type="entry name" value="PRK06241.1-2"/>
    <property type="match status" value="1"/>
</dbReference>
<dbReference type="AlphaFoldDB" id="A0A1H6VEM6"/>
<dbReference type="SUPFAM" id="SSF52009">
    <property type="entry name" value="Phosphohistidine domain"/>
    <property type="match status" value="1"/>
</dbReference>
<dbReference type="InterPro" id="IPR013815">
    <property type="entry name" value="ATP_grasp_subdomain_1"/>
</dbReference>
<evidence type="ECO:0000256" key="2">
    <source>
        <dbReference type="ARBA" id="ARBA00022741"/>
    </source>
</evidence>
<dbReference type="InterPro" id="IPR051549">
    <property type="entry name" value="PEP_Utilizing_Enz"/>
</dbReference>
<comment type="similarity">
    <text evidence="1">Belongs to the PIGC family.</text>
</comment>
<keyword evidence="9" id="KW-0808">Transferase</keyword>
<dbReference type="NCBIfam" id="NF004879">
    <property type="entry name" value="PRK06241.1-4"/>
    <property type="match status" value="1"/>
</dbReference>
<evidence type="ECO:0000256" key="1">
    <source>
        <dbReference type="ARBA" id="ARBA00008321"/>
    </source>
</evidence>
<dbReference type="OrthoDB" id="9765468at2"/>
<dbReference type="NCBIfam" id="NF041857">
    <property type="entry name" value="RIF_Ptrans_rph"/>
    <property type="match status" value="1"/>
</dbReference>
<dbReference type="Gene3D" id="3.50.30.10">
    <property type="entry name" value="Phosphohistidine domain"/>
    <property type="match status" value="1"/>
</dbReference>